<protein>
    <submittedName>
        <fullName evidence="10">Leucine-rich repeat protein SHOC-2</fullName>
    </submittedName>
</protein>
<dbReference type="InterPro" id="IPR000483">
    <property type="entry name" value="Cys-rich_flank_reg_C"/>
</dbReference>
<gene>
    <name evidence="10" type="primary">Shoc2_2</name>
    <name evidence="8" type="synonym">Shoc2_0</name>
    <name evidence="9" type="synonym">Shoc2_1</name>
    <name evidence="9" type="ORF">g.37066</name>
    <name evidence="8" type="ORF">g.37068</name>
    <name evidence="10" type="ORF">g.37070</name>
</gene>
<feature type="transmembrane region" description="Helical" evidence="5">
    <location>
        <begin position="478"/>
        <end position="497"/>
    </location>
</feature>
<accession>A0A0A1XD77</accession>
<dbReference type="PANTHER" id="PTHR24366">
    <property type="entry name" value="IG(IMMUNOGLOBULIN) AND LRR(LEUCINE RICH REPEAT) DOMAINS"/>
    <property type="match status" value="1"/>
</dbReference>
<dbReference type="OrthoDB" id="1741314at2759"/>
<dbReference type="SUPFAM" id="SSF52058">
    <property type="entry name" value="L domain-like"/>
    <property type="match status" value="1"/>
</dbReference>
<evidence type="ECO:0000256" key="1">
    <source>
        <dbReference type="ARBA" id="ARBA00022614"/>
    </source>
</evidence>
<keyword evidence="5" id="KW-0812">Transmembrane</keyword>
<feature type="compositionally biased region" description="Acidic residues" evidence="4">
    <location>
        <begin position="367"/>
        <end position="380"/>
    </location>
</feature>
<sequence>MQLLRTHSGALKLPIIYASLLLLCCLLVEGTPAPSKEAISTVNATATTDSNNQYNCPADCQCVLTHNTHTPMLHAKCTSLEGLRLYEAKESSLPIHSVDLSYLNLKRLSHPLERLPSVTSIDLSHNELHEFGHLGRRIKKLNLKHNRITSSKLSKLPAHVQVLNLQHNDITYLPLDLTRLSNLVTLELSHNQINCSCETLEVRNWLQERHVFMEHAVTCTYPVEVKGKSWLQVKQSDICEHEKNGRLNDEEDNELMMGDQPVEGSGDQDDEDELGKAFIPLDKASTAKTNVAQLDTVEGSGDLSDVNAPVNLAMTTVLPAVESSQEHVTTDAPPQPIEQEEEDDDGSGSGAGILIIPSIARDRLITDDFDTPDEDDTDDAFDSKPVEEPKPEEEGEQKESADIFGAGMGIFDTDESGVKNAQAAEPVTEEAIVPVVHHNVEAEGVPDVSTEGTTNGESSAVLTANVAGEQKDDSNATYFLLAVLGFIVVGLILYVGIKRCKHSRNAAHDAENPRQTELLDMDKKNLGKPLRNGNEHAPLIGDQTKSDLAKPINGTGQKKPYDASDVKDGPGQQQPLLNGSNGTSPNDQVSKEQAAPVSEASAPHEYHPITPRYPTPKSPRASKYAQYPQEGAEHNNNNNNDDSHLPSSPKLGRYSPVYSPETGRVKIKLTETPRPKTPMLVTRSKSNAGDIITTPVAATNGIDNSLSVPGVHAPTATLVNGH</sequence>
<dbReference type="EMBL" id="GBXI01005396">
    <property type="protein sequence ID" value="JAD08896.1"/>
    <property type="molecule type" value="Transcribed_RNA"/>
</dbReference>
<dbReference type="RefSeq" id="XP_011177947.1">
    <property type="nucleotide sequence ID" value="XM_011179645.3"/>
</dbReference>
<evidence type="ECO:0000259" key="7">
    <source>
        <dbReference type="SMART" id="SM00082"/>
    </source>
</evidence>
<dbReference type="RefSeq" id="XP_011177953.1">
    <property type="nucleotide sequence ID" value="XM_011179651.3"/>
</dbReference>
<evidence type="ECO:0000256" key="2">
    <source>
        <dbReference type="ARBA" id="ARBA00022729"/>
    </source>
</evidence>
<dbReference type="Gene3D" id="3.80.10.10">
    <property type="entry name" value="Ribonuclease Inhibitor"/>
    <property type="match status" value="1"/>
</dbReference>
<keyword evidence="5" id="KW-1133">Transmembrane helix</keyword>
<evidence type="ECO:0000256" key="3">
    <source>
        <dbReference type="ARBA" id="ARBA00022737"/>
    </source>
</evidence>
<evidence type="ECO:0000313" key="10">
    <source>
        <dbReference type="EMBL" id="JAD08896.1"/>
    </source>
</evidence>
<dbReference type="CTD" id="37548"/>
<proteinExistence type="predicted"/>
<dbReference type="RefSeq" id="XP_011177949.1">
    <property type="nucleotide sequence ID" value="XM_011179647.3"/>
</dbReference>
<evidence type="ECO:0000313" key="8">
    <source>
        <dbReference type="EMBL" id="JAC97820.1"/>
    </source>
</evidence>
<keyword evidence="1" id="KW-0433">Leucine-rich repeat</keyword>
<evidence type="ECO:0000256" key="5">
    <source>
        <dbReference type="SAM" id="Phobius"/>
    </source>
</evidence>
<dbReference type="SMART" id="SM00082">
    <property type="entry name" value="LRRCT"/>
    <property type="match status" value="1"/>
</dbReference>
<dbReference type="RefSeq" id="XP_011177954.1">
    <property type="nucleotide sequence ID" value="XM_011179652.3"/>
</dbReference>
<dbReference type="RefSeq" id="XP_054089421.1">
    <property type="nucleotide sequence ID" value="XM_054233446.1"/>
</dbReference>
<evidence type="ECO:0000313" key="9">
    <source>
        <dbReference type="EMBL" id="JAC98593.1"/>
    </source>
</evidence>
<evidence type="ECO:0000256" key="6">
    <source>
        <dbReference type="SAM" id="SignalP"/>
    </source>
</evidence>
<dbReference type="EMBL" id="GBXI01016471">
    <property type="protein sequence ID" value="JAC97820.1"/>
    <property type="molecule type" value="Transcribed_RNA"/>
</dbReference>
<dbReference type="Pfam" id="PF13516">
    <property type="entry name" value="LRR_6"/>
    <property type="match status" value="1"/>
</dbReference>
<evidence type="ECO:0000256" key="4">
    <source>
        <dbReference type="SAM" id="MobiDB-lite"/>
    </source>
</evidence>
<feature type="signal peptide" evidence="6">
    <location>
        <begin position="1"/>
        <end position="30"/>
    </location>
</feature>
<dbReference type="RefSeq" id="XP_011177951.1">
    <property type="nucleotide sequence ID" value="XM_011179649.3"/>
</dbReference>
<dbReference type="GeneID" id="105209303"/>
<dbReference type="InterPro" id="IPR032675">
    <property type="entry name" value="LRR_dom_sf"/>
</dbReference>
<reference evidence="10" key="1">
    <citation type="submission" date="2014-11" db="EMBL/GenBank/DDBJ databases">
        <authorList>
            <person name="Geib S."/>
        </authorList>
    </citation>
    <scope>NUCLEOTIDE SEQUENCE</scope>
</reference>
<feature type="region of interest" description="Disordered" evidence="4">
    <location>
        <begin position="320"/>
        <end position="352"/>
    </location>
</feature>
<feature type="compositionally biased region" description="Basic and acidic residues" evidence="4">
    <location>
        <begin position="559"/>
        <end position="568"/>
    </location>
</feature>
<organism evidence="10">
    <name type="scientific">Zeugodacus cucurbitae</name>
    <name type="common">Melon fruit fly</name>
    <name type="synonym">Bactrocera cucurbitae</name>
    <dbReference type="NCBI Taxonomy" id="28588"/>
    <lineage>
        <taxon>Eukaryota</taxon>
        <taxon>Metazoa</taxon>
        <taxon>Ecdysozoa</taxon>
        <taxon>Arthropoda</taxon>
        <taxon>Hexapoda</taxon>
        <taxon>Insecta</taxon>
        <taxon>Pterygota</taxon>
        <taxon>Neoptera</taxon>
        <taxon>Endopterygota</taxon>
        <taxon>Diptera</taxon>
        <taxon>Brachycera</taxon>
        <taxon>Muscomorpha</taxon>
        <taxon>Tephritoidea</taxon>
        <taxon>Tephritidae</taxon>
        <taxon>Zeugodacus</taxon>
        <taxon>Zeugodacus</taxon>
    </lineage>
</organism>
<dbReference type="GO" id="GO:0071944">
    <property type="term" value="C:cell periphery"/>
    <property type="evidence" value="ECO:0007669"/>
    <property type="project" value="UniProtKB-ARBA"/>
</dbReference>
<feature type="region of interest" description="Disordered" evidence="4">
    <location>
        <begin position="242"/>
        <end position="273"/>
    </location>
</feature>
<keyword evidence="5" id="KW-0472">Membrane</keyword>
<name>A0A0A1XD77_ZEUCU</name>
<dbReference type="RefSeq" id="XP_054089422.1">
    <property type="nucleotide sequence ID" value="XM_054233447.1"/>
</dbReference>
<dbReference type="PANTHER" id="PTHR24366:SF170">
    <property type="entry name" value="RE50361P"/>
    <property type="match status" value="1"/>
</dbReference>
<keyword evidence="3" id="KW-0677">Repeat</keyword>
<feature type="chain" id="PRO_5011029450" evidence="6">
    <location>
        <begin position="31"/>
        <end position="722"/>
    </location>
</feature>
<feature type="compositionally biased region" description="Polar residues" evidence="4">
    <location>
        <begin position="571"/>
        <end position="588"/>
    </location>
</feature>
<feature type="domain" description="LRRCT" evidence="7">
    <location>
        <begin position="191"/>
        <end position="240"/>
    </location>
</feature>
<reference evidence="10" key="2">
    <citation type="journal article" date="2015" name="Gigascience">
        <title>Reconstructing a comprehensive transcriptome assembly of a white-pupal translocated strain of the pest fruit fly Bactrocera cucurbitae.</title>
        <authorList>
            <person name="Sim S.B."/>
            <person name="Calla B."/>
            <person name="Hall B."/>
            <person name="DeRego T."/>
            <person name="Geib S.M."/>
        </authorList>
    </citation>
    <scope>NUCLEOTIDE SEQUENCE</scope>
</reference>
<feature type="region of interest" description="Disordered" evidence="4">
    <location>
        <begin position="503"/>
        <end position="664"/>
    </location>
</feature>
<feature type="region of interest" description="Disordered" evidence="4">
    <location>
        <begin position="367"/>
        <end position="400"/>
    </location>
</feature>
<dbReference type="InterPro" id="IPR001611">
    <property type="entry name" value="Leu-rich_rpt"/>
</dbReference>
<keyword evidence="2 6" id="KW-0732">Signal</keyword>
<dbReference type="EMBL" id="GBXI01015698">
    <property type="protein sequence ID" value="JAC98593.1"/>
    <property type="molecule type" value="Transcribed_RNA"/>
</dbReference>
<dbReference type="AlphaFoldDB" id="A0A0A1XD77"/>